<dbReference type="EMBL" id="LVYI01000009">
    <property type="protein sequence ID" value="OAP56061.1"/>
    <property type="molecule type" value="Genomic_DNA"/>
</dbReference>
<feature type="transmembrane region" description="Helical" evidence="6">
    <location>
        <begin position="275"/>
        <end position="305"/>
    </location>
</feature>
<dbReference type="Proteomes" id="UP000078343">
    <property type="component" value="Unassembled WGS sequence"/>
</dbReference>
<evidence type="ECO:0000256" key="5">
    <source>
        <dbReference type="ARBA" id="ARBA00023136"/>
    </source>
</evidence>
<keyword evidence="5 6" id="KW-0472">Membrane</keyword>
<evidence type="ECO:0000313" key="8">
    <source>
        <dbReference type="Proteomes" id="UP000078343"/>
    </source>
</evidence>
<reference evidence="7 8" key="1">
    <citation type="submission" date="2016-04" db="EMBL/GenBank/DDBJ databases">
        <title>Draft genome of Fonsecaea erecta CBS 125763.</title>
        <authorList>
            <person name="Weiss V.A."/>
            <person name="Vicente V.A."/>
            <person name="Raittz R.T."/>
            <person name="Moreno L.F."/>
            <person name="De Souza E.M."/>
            <person name="Pedrosa F.O."/>
            <person name="Steffens M.B."/>
            <person name="Faoro H."/>
            <person name="Tadra-Sfeir M.Z."/>
            <person name="Najafzadeh M.J."/>
            <person name="Felipe M.S."/>
            <person name="Teixeira M."/>
            <person name="Sun J."/>
            <person name="Xi L."/>
            <person name="Gomes R."/>
            <person name="De Azevedo C.M."/>
            <person name="Salgado C.G."/>
            <person name="Da Silva M.B."/>
            <person name="Nascimento M.F."/>
            <person name="Queiroz-Telles F."/>
            <person name="Attili D.S."/>
            <person name="Gorbushina A."/>
        </authorList>
    </citation>
    <scope>NUCLEOTIDE SEQUENCE [LARGE SCALE GENOMIC DNA]</scope>
    <source>
        <strain evidence="7 8">CBS 125763</strain>
    </source>
</reference>
<dbReference type="RefSeq" id="XP_018689428.1">
    <property type="nucleotide sequence ID" value="XM_018840747.1"/>
</dbReference>
<dbReference type="Gene3D" id="1.10.4160.10">
    <property type="entry name" value="Hydantoin permease"/>
    <property type="match status" value="1"/>
</dbReference>
<feature type="transmembrane region" description="Helical" evidence="6">
    <location>
        <begin position="435"/>
        <end position="456"/>
    </location>
</feature>
<evidence type="ECO:0000256" key="1">
    <source>
        <dbReference type="ARBA" id="ARBA00004141"/>
    </source>
</evidence>
<protein>
    <recommendedName>
        <fullName evidence="9">NCS1 nucleoside transporter</fullName>
    </recommendedName>
</protein>
<evidence type="ECO:0000313" key="7">
    <source>
        <dbReference type="EMBL" id="OAP56061.1"/>
    </source>
</evidence>
<keyword evidence="8" id="KW-1185">Reference proteome</keyword>
<evidence type="ECO:0000256" key="2">
    <source>
        <dbReference type="ARBA" id="ARBA00008974"/>
    </source>
</evidence>
<comment type="caution">
    <text evidence="7">The sequence shown here is derived from an EMBL/GenBank/DDBJ whole genome shotgun (WGS) entry which is preliminary data.</text>
</comment>
<organism evidence="7 8">
    <name type="scientific">Fonsecaea erecta</name>
    <dbReference type="NCBI Taxonomy" id="1367422"/>
    <lineage>
        <taxon>Eukaryota</taxon>
        <taxon>Fungi</taxon>
        <taxon>Dikarya</taxon>
        <taxon>Ascomycota</taxon>
        <taxon>Pezizomycotina</taxon>
        <taxon>Eurotiomycetes</taxon>
        <taxon>Chaetothyriomycetidae</taxon>
        <taxon>Chaetothyriales</taxon>
        <taxon>Herpotrichiellaceae</taxon>
        <taxon>Fonsecaea</taxon>
    </lineage>
</organism>
<dbReference type="InterPro" id="IPR045225">
    <property type="entry name" value="Uracil/uridine/allantoin_perm"/>
</dbReference>
<feature type="transmembrane region" description="Helical" evidence="6">
    <location>
        <begin position="369"/>
        <end position="391"/>
    </location>
</feature>
<gene>
    <name evidence="7" type="ORF">AYL99_09240</name>
</gene>
<dbReference type="GeneID" id="30013408"/>
<dbReference type="InterPro" id="IPR001248">
    <property type="entry name" value="Pur-cyt_permease"/>
</dbReference>
<feature type="transmembrane region" description="Helical" evidence="6">
    <location>
        <begin position="325"/>
        <end position="348"/>
    </location>
</feature>
<dbReference type="PANTHER" id="PTHR30618:SF4">
    <property type="entry name" value="ALLANTOIN PERMEASE"/>
    <property type="match status" value="1"/>
</dbReference>
<evidence type="ECO:0008006" key="9">
    <source>
        <dbReference type="Google" id="ProtNLM"/>
    </source>
</evidence>
<feature type="transmembrane region" description="Helical" evidence="6">
    <location>
        <begin position="99"/>
        <end position="119"/>
    </location>
</feature>
<feature type="transmembrane region" description="Helical" evidence="6">
    <location>
        <begin position="193"/>
        <end position="215"/>
    </location>
</feature>
<feature type="transmembrane region" description="Helical" evidence="6">
    <location>
        <begin position="397"/>
        <end position="415"/>
    </location>
</feature>
<evidence type="ECO:0000256" key="6">
    <source>
        <dbReference type="SAM" id="Phobius"/>
    </source>
</evidence>
<dbReference type="AlphaFoldDB" id="A0A178Z9A2"/>
<comment type="subcellular location">
    <subcellularLocation>
        <location evidence="1">Membrane</location>
        <topology evidence="1">Multi-pass membrane protein</topology>
    </subcellularLocation>
</comment>
<feature type="transmembrane region" description="Helical" evidence="6">
    <location>
        <begin position="40"/>
        <end position="67"/>
    </location>
</feature>
<feature type="transmembrane region" description="Helical" evidence="6">
    <location>
        <begin position="74"/>
        <end position="93"/>
    </location>
</feature>
<dbReference type="OrthoDB" id="2018619at2759"/>
<feature type="transmembrane region" description="Helical" evidence="6">
    <location>
        <begin position="235"/>
        <end position="254"/>
    </location>
</feature>
<keyword evidence="3 6" id="KW-0812">Transmembrane</keyword>
<evidence type="ECO:0000256" key="3">
    <source>
        <dbReference type="ARBA" id="ARBA00022692"/>
    </source>
</evidence>
<dbReference type="NCBIfam" id="TIGR00800">
    <property type="entry name" value="ncs1"/>
    <property type="match status" value="1"/>
</dbReference>
<dbReference type="GO" id="GO:0005886">
    <property type="term" value="C:plasma membrane"/>
    <property type="evidence" value="ECO:0007669"/>
    <property type="project" value="TreeGrafter"/>
</dbReference>
<accession>A0A178Z9A2</accession>
<proteinExistence type="inferred from homology"/>
<dbReference type="GO" id="GO:0015205">
    <property type="term" value="F:nucleobase transmembrane transporter activity"/>
    <property type="evidence" value="ECO:0007669"/>
    <property type="project" value="TreeGrafter"/>
</dbReference>
<comment type="similarity">
    <text evidence="2">Belongs to the purine-cytosine permease (2.A.39) family.</text>
</comment>
<name>A0A178Z9A2_9EURO</name>
<feature type="transmembrane region" description="Helical" evidence="6">
    <location>
        <begin position="169"/>
        <end position="186"/>
    </location>
</feature>
<sequence>MKMPNLRPRSFHLQLQGESSIWINDDIRPLPPSRRLWDTWAYLSFWAINQIALSNWQLGASLIAVGLSVWQTMIAVIIGKIIIAGVAICNGMIGATWHIGFPVMSRGIWGVWGSYLIIIQRIVLSLTWFCVQSWTGGLCVTAVLSSIFSGFQHMHNTLPASANTTTKSLTGWIVYNIITIPMLYIPPEKTRRLLFVMNLISVTTLISMMIYVLSTAKGGGPLLSAPAAAQSGSELGWAIVQGITTVIGGIAVGLTNQTDYSRFARRPGDQIFGQWFSILTLGTILPLFGCLTSSASIKLYGQAYWNPPDLLLRWLDDDYNAKSRAAAFFGGCGLVVCQLAINTIDNAFSAGMDMAGLLPKYFNIRRGSYLALILSIAMCPWELLASAGTFISVMGAYSVFLGPMCGIQICDYFLVRDRRVKLSDLYRPSPSGIYYYFHGCNPRAFVAWVCGWAPQLPGFIANVNPSVSVPKACTDMFYLAFPLGLTISFTLYLGLNKVFPPKGLGEYDDVDYYGTFTSDEAAKLGVALLEETSGKEKEEQFGYPTNQKVVESDVYETKI</sequence>
<dbReference type="Pfam" id="PF02133">
    <property type="entry name" value="Transp_cyt_pur"/>
    <property type="match status" value="1"/>
</dbReference>
<dbReference type="InterPro" id="IPR012681">
    <property type="entry name" value="NCS1"/>
</dbReference>
<keyword evidence="4 6" id="KW-1133">Transmembrane helix</keyword>
<dbReference type="PANTHER" id="PTHR30618">
    <property type="entry name" value="NCS1 FAMILY PURINE/PYRIMIDINE TRANSPORTER"/>
    <property type="match status" value="1"/>
</dbReference>
<evidence type="ECO:0000256" key="4">
    <source>
        <dbReference type="ARBA" id="ARBA00022989"/>
    </source>
</evidence>
<dbReference type="CDD" id="cd11482">
    <property type="entry name" value="SLC-NCS1sbd_NRT1-like"/>
    <property type="match status" value="1"/>
</dbReference>
<feature type="transmembrane region" description="Helical" evidence="6">
    <location>
        <begin position="126"/>
        <end position="149"/>
    </location>
</feature>
<feature type="transmembrane region" description="Helical" evidence="6">
    <location>
        <begin position="476"/>
        <end position="495"/>
    </location>
</feature>